<dbReference type="EMBL" id="BK015359">
    <property type="protein sequence ID" value="DAE03158.1"/>
    <property type="molecule type" value="Genomic_DNA"/>
</dbReference>
<sequence>MSSKECQMEFERRLQLIDPTLTIEQKPNSDLIFSLLNEAQDRYVMMNYVGDDQMEVETNTQTRNTDSIKSLLVEKELTQSGSTSNGIARYRLPYSTTDEYFLYVHSVSKVKGTYKQYTTETKVDNQLVKYRDLPKFMKTAYNTPIVRQPAVALISDPTTKYMYMEVVVDAYTTLSGVILTYYRKPLRFNTTTGASKCELPESVHSEIVDLAVNMFITEGKYRLQTKPSNQSNRE</sequence>
<reference evidence="1" key="1">
    <citation type="journal article" date="2021" name="Proc. Natl. Acad. Sci. U.S.A.">
        <title>A Catalog of Tens of Thousands of Viruses from Human Metagenomes Reveals Hidden Associations with Chronic Diseases.</title>
        <authorList>
            <person name="Tisza M.J."/>
            <person name="Buck C.B."/>
        </authorList>
    </citation>
    <scope>NUCLEOTIDE SEQUENCE</scope>
    <source>
        <strain evidence="1">CtU7u6</strain>
    </source>
</reference>
<accession>A0A8S5P7T4</accession>
<name>A0A8S5P7T4_9CAUD</name>
<organism evidence="1">
    <name type="scientific">Podoviridae sp. ctU7u6</name>
    <dbReference type="NCBI Taxonomy" id="2825252"/>
    <lineage>
        <taxon>Viruses</taxon>
        <taxon>Duplodnaviria</taxon>
        <taxon>Heunggongvirae</taxon>
        <taxon>Uroviricota</taxon>
        <taxon>Caudoviricetes</taxon>
    </lineage>
</organism>
<proteinExistence type="predicted"/>
<evidence type="ECO:0000313" key="1">
    <source>
        <dbReference type="EMBL" id="DAE03158.1"/>
    </source>
</evidence>
<protein>
    <submittedName>
        <fullName evidence="1">Uncharacterized protein</fullName>
    </submittedName>
</protein>